<evidence type="ECO:0000256" key="2">
    <source>
        <dbReference type="ARBA" id="ARBA00023121"/>
    </source>
</evidence>
<reference evidence="3 4" key="1">
    <citation type="submission" date="2018-08" db="EMBL/GenBank/DDBJ databases">
        <title>Bacillus chawlae sp. nov., Bacillus glennii sp. nov., and Bacillus saganii sp. nov. Isolated from the Vehicle Assembly Building at Kennedy Space Center where the Viking Spacecraft were Assembled.</title>
        <authorList>
            <person name="Seuylemezian A."/>
            <person name="Vaishampayan P."/>
        </authorList>
    </citation>
    <scope>NUCLEOTIDE SEQUENCE [LARGE SCALE GENOMIC DNA]</scope>
    <source>
        <strain evidence="3 4">V47-23a</strain>
    </source>
</reference>
<dbReference type="RefSeq" id="WP_117327221.1">
    <property type="nucleotide sequence ID" value="NZ_QVTE01000036.1"/>
</dbReference>
<keyword evidence="4" id="KW-1185">Reference proteome</keyword>
<dbReference type="InterPro" id="IPR003797">
    <property type="entry name" value="DegV"/>
</dbReference>
<comment type="caution">
    <text evidence="3">The sequence shown here is derived from an EMBL/GenBank/DDBJ whole genome shotgun (WGS) entry which is preliminary data.</text>
</comment>
<accession>A0A372LN54</accession>
<gene>
    <name evidence="3" type="ORF">D0469_13255</name>
</gene>
<dbReference type="OrthoDB" id="9780660at2"/>
<dbReference type="NCBIfam" id="TIGR00762">
    <property type="entry name" value="DegV"/>
    <property type="match status" value="1"/>
</dbReference>
<dbReference type="PROSITE" id="PS51482">
    <property type="entry name" value="DEGV"/>
    <property type="match status" value="1"/>
</dbReference>
<dbReference type="GO" id="GO:0008289">
    <property type="term" value="F:lipid binding"/>
    <property type="evidence" value="ECO:0007669"/>
    <property type="project" value="UniProtKB-KW"/>
</dbReference>
<dbReference type="InterPro" id="IPR050270">
    <property type="entry name" value="DegV_domain_contain"/>
</dbReference>
<dbReference type="SUPFAM" id="SSF82549">
    <property type="entry name" value="DAK1/DegV-like"/>
    <property type="match status" value="1"/>
</dbReference>
<sequence length="288" mass="32169">MKVHIIADSASDLPLSFYEQNNVAFLPLQLLLDDKQYEDLRTINPNEVYNAMRAGKIPKTSQVSPETMQKVFTEVAQSRKSGIYIAFSSELSGTYQTAVMIRNQVKEDYPELDLEVIDSKCASLGYGLVVMNAAKMAAEGASKEAILKESEFRARHMEHLFTVDELEYLARGGRISKASAFIGGLLNIKPLLHVEDGKLIPLEKIRGKKKLLKRVLELMHERGVQWESQQLAISHSDDEATALEWKQAIQDEFGVKEVYISQIGSAIGAHVGPGTLALFFLNEMPLQE</sequence>
<protein>
    <submittedName>
        <fullName evidence="3">DegV family protein</fullName>
    </submittedName>
</protein>
<dbReference type="Pfam" id="PF02645">
    <property type="entry name" value="DegV"/>
    <property type="match status" value="1"/>
</dbReference>
<dbReference type="InterPro" id="IPR043168">
    <property type="entry name" value="DegV_C"/>
</dbReference>
<dbReference type="Proteomes" id="UP000264541">
    <property type="component" value="Unassembled WGS sequence"/>
</dbReference>
<dbReference type="AlphaFoldDB" id="A0A372LN54"/>
<keyword evidence="2" id="KW-0446">Lipid-binding</keyword>
<dbReference type="Gene3D" id="3.40.50.10440">
    <property type="entry name" value="Dihydroxyacetone kinase, domain 1"/>
    <property type="match status" value="1"/>
</dbReference>
<dbReference type="EMBL" id="QVTE01000036">
    <property type="protein sequence ID" value="RFU68054.1"/>
    <property type="molecule type" value="Genomic_DNA"/>
</dbReference>
<dbReference type="PANTHER" id="PTHR33434:SF3">
    <property type="entry name" value="DEGV DOMAIN-CONTAINING PROTEIN YITS"/>
    <property type="match status" value="1"/>
</dbReference>
<dbReference type="Gene3D" id="2.20.28.50">
    <property type="entry name" value="degv family protein"/>
    <property type="match status" value="1"/>
</dbReference>
<evidence type="ECO:0000313" key="3">
    <source>
        <dbReference type="EMBL" id="RFU68054.1"/>
    </source>
</evidence>
<name>A0A372LN54_9BACI</name>
<dbReference type="PANTHER" id="PTHR33434">
    <property type="entry name" value="DEGV DOMAIN-CONTAINING PROTEIN DR_1986-RELATED"/>
    <property type="match status" value="1"/>
</dbReference>
<comment type="function">
    <text evidence="1">May bind long-chain fatty acids, such as palmitate, and may play a role in lipid transport or fatty acid metabolism.</text>
</comment>
<organism evidence="3 4">
    <name type="scientific">Peribacillus saganii</name>
    <dbReference type="NCBI Taxonomy" id="2303992"/>
    <lineage>
        <taxon>Bacteria</taxon>
        <taxon>Bacillati</taxon>
        <taxon>Bacillota</taxon>
        <taxon>Bacilli</taxon>
        <taxon>Bacillales</taxon>
        <taxon>Bacillaceae</taxon>
        <taxon>Peribacillus</taxon>
    </lineage>
</organism>
<evidence type="ECO:0000256" key="1">
    <source>
        <dbReference type="ARBA" id="ARBA00003238"/>
    </source>
</evidence>
<dbReference type="Gene3D" id="3.30.1180.10">
    <property type="match status" value="1"/>
</dbReference>
<evidence type="ECO:0000313" key="4">
    <source>
        <dbReference type="Proteomes" id="UP000264541"/>
    </source>
</evidence>
<proteinExistence type="predicted"/>